<feature type="transmembrane region" description="Helical" evidence="8">
    <location>
        <begin position="683"/>
        <end position="701"/>
    </location>
</feature>
<feature type="compositionally biased region" description="Basic residues" evidence="7">
    <location>
        <begin position="574"/>
        <end position="585"/>
    </location>
</feature>
<evidence type="ECO:0000256" key="2">
    <source>
        <dbReference type="ARBA" id="ARBA00022475"/>
    </source>
</evidence>
<dbReference type="PANTHER" id="PTHR24241">
    <property type="entry name" value="NEUROPEPTIDE RECEPTOR-RELATED G-PROTEIN COUPLED RECEPTOR"/>
    <property type="match status" value="1"/>
</dbReference>
<feature type="transmembrane region" description="Helical" evidence="8">
    <location>
        <begin position="29"/>
        <end position="53"/>
    </location>
</feature>
<evidence type="ECO:0000256" key="1">
    <source>
        <dbReference type="ARBA" id="ARBA00004651"/>
    </source>
</evidence>
<keyword evidence="4 8" id="KW-1133">Transmembrane helix</keyword>
<dbReference type="GO" id="GO:0005886">
    <property type="term" value="C:plasma membrane"/>
    <property type="evidence" value="ECO:0007669"/>
    <property type="project" value="UniProtKB-SubCell"/>
</dbReference>
<feature type="compositionally biased region" description="Polar residues" evidence="7">
    <location>
        <begin position="304"/>
        <end position="313"/>
    </location>
</feature>
<feature type="domain" description="G-protein coupled receptors family 1 profile" evidence="9">
    <location>
        <begin position="44"/>
        <end position="206"/>
    </location>
</feature>
<feature type="compositionally biased region" description="Basic and acidic residues" evidence="7">
    <location>
        <begin position="607"/>
        <end position="617"/>
    </location>
</feature>
<keyword evidence="6" id="KW-0675">Receptor</keyword>
<sequence>MNDSNSTTTSILTYTTDKENFAENSEKNILNWCLLIIVLMAIILNSFICLAICRNYKPQRCGLRQTLFSFSFSHVIYSTMAGSLTLYQTIYLADMSPWACKLWQTAENWSMTLIITHIFFIIMEVTLAVVNPMIRQRLQENFKMAILITWLIAFLFVIPPLIFNLLAKSSSIEFVECLLVTSTYAFLKPIFVYCLPCVLSFCLLFYASCCVEKQRQIGEELCSENSPLQTNGHLPTSVTMVRTAGDTIAITTQPATPDSDTNKPFSLACEVKDKKVIEPSTKENSVENSINNNQQQNSENRNNICSEVNSAESSKNDKVDNNKVETNLPDTSVSDNAKNLEQSETSGKVTEEMEIICKEAKIQHRNETYIAENETVETSNSMYNENQPDFEQNKESKESNESLVESESNLEDNKESTEPGECHNENETIKNTSPTLLVTASSVKKKDDDKTADNKTSFHEVFSKSVSEDDPNFDITDYVSDRKSGKHQLNAKRRSLERQNLVCEDDLVVGIDNPVFDNSLAEEIRVKDHPERSISMDGQPSKRENVRKSISLDEIILEKEPKLRPRPSILSRDGKRRQGRSRKSVKFGQNEMRTYNVKSGAMSPVFPEHELKNENTLRRKNTPRYPRRNSSLQRQNALENGELSKSNGNAKSLKPMSYMRQVSQEQGTKLLQKTRQNSAILRLAKYFLISSVFLTIPFLIVELGCGVSQQFRDETSTQTILAFKWTFISSSIIHPMIIYTLNADVRKAFKVTCCSK</sequence>
<keyword evidence="3 8" id="KW-0812">Transmembrane</keyword>
<evidence type="ECO:0000256" key="4">
    <source>
        <dbReference type="ARBA" id="ARBA00022989"/>
    </source>
</evidence>
<dbReference type="SUPFAM" id="SSF81321">
    <property type="entry name" value="Family A G protein-coupled receptor-like"/>
    <property type="match status" value="1"/>
</dbReference>
<feature type="compositionally biased region" description="Polar residues" evidence="7">
    <location>
        <begin position="324"/>
        <end position="348"/>
    </location>
</feature>
<name>A0A7I8W952_9ANNE</name>
<feature type="region of interest" description="Disordered" evidence="7">
    <location>
        <begin position="563"/>
        <end position="652"/>
    </location>
</feature>
<dbReference type="PANTHER" id="PTHR24241:SF76">
    <property type="entry name" value="NEUROPEPTIDE SIFAMIDE RECEPTOR"/>
    <property type="match status" value="1"/>
</dbReference>
<dbReference type="Proteomes" id="UP000549394">
    <property type="component" value="Unassembled WGS sequence"/>
</dbReference>
<feature type="compositionally biased region" description="Basic and acidic residues" evidence="7">
    <location>
        <begin position="391"/>
        <end position="400"/>
    </location>
</feature>
<comment type="subcellular location">
    <subcellularLocation>
        <location evidence="1">Cell membrane</location>
        <topology evidence="1">Multi-pass membrane protein</topology>
    </subcellularLocation>
</comment>
<evidence type="ECO:0000256" key="6">
    <source>
        <dbReference type="ARBA" id="ARBA00023170"/>
    </source>
</evidence>
<feature type="compositionally biased region" description="Basic and acidic residues" evidence="7">
    <location>
        <begin position="411"/>
        <end position="428"/>
    </location>
</feature>
<keyword evidence="5 8" id="KW-0472">Membrane</keyword>
<feature type="transmembrane region" description="Helical" evidence="8">
    <location>
        <begin position="146"/>
        <end position="166"/>
    </location>
</feature>
<evidence type="ECO:0000256" key="3">
    <source>
        <dbReference type="ARBA" id="ARBA00022692"/>
    </source>
</evidence>
<evidence type="ECO:0000313" key="11">
    <source>
        <dbReference type="Proteomes" id="UP000549394"/>
    </source>
</evidence>
<dbReference type="InterPro" id="IPR017452">
    <property type="entry name" value="GPCR_Rhodpsn_7TM"/>
</dbReference>
<comment type="caution">
    <text evidence="10">The sequence shown here is derived from an EMBL/GenBank/DDBJ whole genome shotgun (WGS) entry which is preliminary data.</text>
</comment>
<feature type="compositionally biased region" description="Polar residues" evidence="7">
    <location>
        <begin position="628"/>
        <end position="650"/>
    </location>
</feature>
<dbReference type="AlphaFoldDB" id="A0A7I8W952"/>
<feature type="transmembrane region" description="Helical" evidence="8">
    <location>
        <begin position="74"/>
        <end position="93"/>
    </location>
</feature>
<evidence type="ECO:0000256" key="5">
    <source>
        <dbReference type="ARBA" id="ARBA00023136"/>
    </source>
</evidence>
<dbReference type="GO" id="GO:0004930">
    <property type="term" value="F:G protein-coupled receptor activity"/>
    <property type="evidence" value="ECO:0007669"/>
    <property type="project" value="TreeGrafter"/>
</dbReference>
<keyword evidence="2" id="KW-1003">Cell membrane</keyword>
<evidence type="ECO:0000256" key="8">
    <source>
        <dbReference type="SAM" id="Phobius"/>
    </source>
</evidence>
<feature type="transmembrane region" description="Helical" evidence="8">
    <location>
        <begin position="186"/>
        <end position="207"/>
    </location>
</feature>
<feature type="compositionally biased region" description="Low complexity" evidence="7">
    <location>
        <begin position="286"/>
        <end position="303"/>
    </location>
</feature>
<keyword evidence="11" id="KW-1185">Reference proteome</keyword>
<evidence type="ECO:0000313" key="10">
    <source>
        <dbReference type="EMBL" id="CAD5124630.1"/>
    </source>
</evidence>
<evidence type="ECO:0000259" key="9">
    <source>
        <dbReference type="PROSITE" id="PS50262"/>
    </source>
</evidence>
<evidence type="ECO:0000256" key="7">
    <source>
        <dbReference type="SAM" id="MobiDB-lite"/>
    </source>
</evidence>
<organism evidence="10 11">
    <name type="scientific">Dimorphilus gyrociliatus</name>
    <dbReference type="NCBI Taxonomy" id="2664684"/>
    <lineage>
        <taxon>Eukaryota</taxon>
        <taxon>Metazoa</taxon>
        <taxon>Spiralia</taxon>
        <taxon>Lophotrochozoa</taxon>
        <taxon>Annelida</taxon>
        <taxon>Polychaeta</taxon>
        <taxon>Polychaeta incertae sedis</taxon>
        <taxon>Dinophilidae</taxon>
        <taxon>Dimorphilus</taxon>
    </lineage>
</organism>
<proteinExistence type="predicted"/>
<dbReference type="GO" id="GO:0042277">
    <property type="term" value="F:peptide binding"/>
    <property type="evidence" value="ECO:0007669"/>
    <property type="project" value="TreeGrafter"/>
</dbReference>
<dbReference type="PROSITE" id="PS50262">
    <property type="entry name" value="G_PROTEIN_RECEP_F1_2"/>
    <property type="match status" value="1"/>
</dbReference>
<feature type="compositionally biased region" description="Basic residues" evidence="7">
    <location>
        <begin position="618"/>
        <end position="627"/>
    </location>
</feature>
<protein>
    <submittedName>
        <fullName evidence="10">DgyrCDS12899</fullName>
    </submittedName>
</protein>
<feature type="compositionally biased region" description="Basic and acidic residues" evidence="7">
    <location>
        <begin position="314"/>
        <end position="323"/>
    </location>
</feature>
<feature type="region of interest" description="Disordered" evidence="7">
    <location>
        <begin position="280"/>
        <end position="351"/>
    </location>
</feature>
<dbReference type="Gene3D" id="1.20.1070.10">
    <property type="entry name" value="Rhodopsin 7-helix transmembrane proteins"/>
    <property type="match status" value="2"/>
</dbReference>
<feature type="transmembrane region" description="Helical" evidence="8">
    <location>
        <begin position="113"/>
        <end position="134"/>
    </location>
</feature>
<dbReference type="EMBL" id="CAJFCJ010000022">
    <property type="protein sequence ID" value="CAD5124630.1"/>
    <property type="molecule type" value="Genomic_DNA"/>
</dbReference>
<reference evidence="10 11" key="1">
    <citation type="submission" date="2020-08" db="EMBL/GenBank/DDBJ databases">
        <authorList>
            <person name="Hejnol A."/>
        </authorList>
    </citation>
    <scope>NUCLEOTIDE SEQUENCE [LARGE SCALE GENOMIC DNA]</scope>
</reference>
<feature type="region of interest" description="Disordered" evidence="7">
    <location>
        <begin position="375"/>
        <end position="435"/>
    </location>
</feature>
<gene>
    <name evidence="10" type="ORF">DGYR_LOCUS12143</name>
</gene>
<dbReference type="GO" id="GO:0032870">
    <property type="term" value="P:cellular response to hormone stimulus"/>
    <property type="evidence" value="ECO:0007669"/>
    <property type="project" value="TreeGrafter"/>
</dbReference>
<feature type="transmembrane region" description="Helical" evidence="8">
    <location>
        <begin position="721"/>
        <end position="741"/>
    </location>
</feature>
<feature type="compositionally biased region" description="Polar residues" evidence="7">
    <location>
        <begin position="376"/>
        <end position="390"/>
    </location>
</feature>
<dbReference type="CDD" id="cd00637">
    <property type="entry name" value="7tm_classA_rhodopsin-like"/>
    <property type="match status" value="1"/>
</dbReference>
<accession>A0A7I8W952</accession>